<evidence type="ECO:0008006" key="3">
    <source>
        <dbReference type="Google" id="ProtNLM"/>
    </source>
</evidence>
<accession>A0A3D8STX9</accession>
<dbReference type="EMBL" id="PDLM01000001">
    <property type="protein sequence ID" value="RDW89759.1"/>
    <property type="molecule type" value="Genomic_DNA"/>
</dbReference>
<name>A0A3D8STX9_9HELO</name>
<evidence type="ECO:0000313" key="2">
    <source>
        <dbReference type="Proteomes" id="UP000256645"/>
    </source>
</evidence>
<proteinExistence type="predicted"/>
<evidence type="ECO:0000313" key="1">
    <source>
        <dbReference type="EMBL" id="RDW89759.1"/>
    </source>
</evidence>
<organism evidence="1 2">
    <name type="scientific">Coleophoma cylindrospora</name>
    <dbReference type="NCBI Taxonomy" id="1849047"/>
    <lineage>
        <taxon>Eukaryota</taxon>
        <taxon>Fungi</taxon>
        <taxon>Dikarya</taxon>
        <taxon>Ascomycota</taxon>
        <taxon>Pezizomycotina</taxon>
        <taxon>Leotiomycetes</taxon>
        <taxon>Helotiales</taxon>
        <taxon>Dermateaceae</taxon>
        <taxon>Coleophoma</taxon>
    </lineage>
</organism>
<reference evidence="1 2" key="1">
    <citation type="journal article" date="2018" name="IMA Fungus">
        <title>IMA Genome-F 9: Draft genome sequence of Annulohypoxylon stygium, Aspergillus mulundensis, Berkeleyomyces basicola (syn. Thielaviopsis basicola), Ceratocystis smalleyi, two Cercospora beticola strains, Coleophoma cylindrospora, Fusarium fracticaudum, Phialophora cf. hyalina, and Morchella septimelata.</title>
        <authorList>
            <person name="Wingfield B.D."/>
            <person name="Bills G.F."/>
            <person name="Dong Y."/>
            <person name="Huang W."/>
            <person name="Nel W.J."/>
            <person name="Swalarsk-Parry B.S."/>
            <person name="Vaghefi N."/>
            <person name="Wilken P.M."/>
            <person name="An Z."/>
            <person name="de Beer Z.W."/>
            <person name="De Vos L."/>
            <person name="Chen L."/>
            <person name="Duong T.A."/>
            <person name="Gao Y."/>
            <person name="Hammerbacher A."/>
            <person name="Kikkert J.R."/>
            <person name="Li Y."/>
            <person name="Li H."/>
            <person name="Li K."/>
            <person name="Li Q."/>
            <person name="Liu X."/>
            <person name="Ma X."/>
            <person name="Naidoo K."/>
            <person name="Pethybridge S.J."/>
            <person name="Sun J."/>
            <person name="Steenkamp E.T."/>
            <person name="van der Nest M.A."/>
            <person name="van Wyk S."/>
            <person name="Wingfield M.J."/>
            <person name="Xiong C."/>
            <person name="Yue Q."/>
            <person name="Zhang X."/>
        </authorList>
    </citation>
    <scope>NUCLEOTIDE SEQUENCE [LARGE SCALE GENOMIC DNA]</scope>
    <source>
        <strain evidence="1 2">BP6252</strain>
    </source>
</reference>
<dbReference type="Proteomes" id="UP000256645">
    <property type="component" value="Unassembled WGS sequence"/>
</dbReference>
<sequence length="465" mass="52289">MGALMPSDDAMHFIVTTPITQSVEEKRKLIRSQVMRGKNRKRLLSRPPSWINGGAVNGPQVFHKGNAISIPAKIGGEFSFTTVSAEMSSDTLDTILKFKRAMFPLELSLTSDETEASWFEPIWSDAACFHFTVFIAKEYLAFIHGQTENSQTAQTHFIKALAILQRRLACSNTELSTSDSTILVVVGLTMAATALDDLEMAVKHLKGLHKLVTLRGGISAFKENKHLQTKICRVDLGVALSIGCQALFLSDGISWDSYISSRAKMPTSGLHDSDPWHQTLTSDLGCILNNLDTRLSHVWDDLSEFVRAANVITQGKLNMDNELYQEVMVSIHYRLVNLRFDVGTVNETIRLALLAFSSTIFLQWRGLKTRYKYLAQHFKTALSPLNHKTGVVPEKLTLWLYIIGAISIFDEHEQTWLQPLLTEVLQIMNMTSWNEVRLSLKSVLWVNVLHDPFAKKLIETTLNQI</sequence>
<gene>
    <name evidence="1" type="ORF">BP6252_01791</name>
</gene>
<dbReference type="AlphaFoldDB" id="A0A3D8STX9"/>
<protein>
    <recommendedName>
        <fullName evidence="3">Transcription factor domain-containing protein</fullName>
    </recommendedName>
</protein>
<keyword evidence="2" id="KW-1185">Reference proteome</keyword>
<dbReference type="PANTHER" id="PTHR37540">
    <property type="entry name" value="TRANSCRIPTION FACTOR (ACR-2), PUTATIVE-RELATED-RELATED"/>
    <property type="match status" value="1"/>
</dbReference>
<comment type="caution">
    <text evidence="1">The sequence shown here is derived from an EMBL/GenBank/DDBJ whole genome shotgun (WGS) entry which is preliminary data.</text>
</comment>
<dbReference type="STRING" id="1849047.A0A3D8STX9"/>
<dbReference type="OrthoDB" id="4158087at2759"/>